<dbReference type="GO" id="GO:0070038">
    <property type="term" value="F:rRNA (pseudouridine-N3-)-methyltransferase activity"/>
    <property type="evidence" value="ECO:0007669"/>
    <property type="project" value="UniProtKB-UniRule"/>
</dbReference>
<dbReference type="PIRSF" id="PIRSF004505">
    <property type="entry name" value="MT_bac"/>
    <property type="match status" value="1"/>
</dbReference>
<keyword evidence="5" id="KW-0963">Cytoplasm</keyword>
<proteinExistence type="inferred from homology"/>
<dbReference type="PANTHER" id="PTHR33603:SF1">
    <property type="entry name" value="RIBOSOMAL RNA LARGE SUBUNIT METHYLTRANSFERASE H"/>
    <property type="match status" value="1"/>
</dbReference>
<protein>
    <recommendedName>
        <fullName evidence="5">Ribosomal RNA large subunit methyltransferase H</fullName>
        <ecNumber evidence="5">2.1.1.177</ecNumber>
    </recommendedName>
    <alternativeName>
        <fullName evidence="5">23S rRNA (pseudouridine1915-N3)-methyltransferase</fullName>
    </alternativeName>
    <alternativeName>
        <fullName evidence="5">23S rRNA m3Psi1915 methyltransferase</fullName>
    </alternativeName>
    <alternativeName>
        <fullName evidence="5">rRNA (pseudouridine-N3-)-methyltransferase RlmH</fullName>
    </alternativeName>
</protein>
<evidence type="ECO:0000313" key="7">
    <source>
        <dbReference type="Proteomes" id="UP000823637"/>
    </source>
</evidence>
<comment type="subcellular location">
    <subcellularLocation>
        <location evidence="5">Cytoplasm</location>
    </subcellularLocation>
</comment>
<dbReference type="AlphaFoldDB" id="A0A9D9H9T0"/>
<dbReference type="CDD" id="cd18081">
    <property type="entry name" value="RlmH-like"/>
    <property type="match status" value="1"/>
</dbReference>
<dbReference type="EMBL" id="JADIMR010000021">
    <property type="protein sequence ID" value="MBO8446415.1"/>
    <property type="molecule type" value="Genomic_DNA"/>
</dbReference>
<dbReference type="InterPro" id="IPR029026">
    <property type="entry name" value="tRNA_m1G_MTases_N"/>
</dbReference>
<evidence type="ECO:0000256" key="3">
    <source>
        <dbReference type="ARBA" id="ARBA00022691"/>
    </source>
</evidence>
<dbReference type="EC" id="2.1.1.177" evidence="5"/>
<dbReference type="Pfam" id="PF02590">
    <property type="entry name" value="SPOUT_MTase"/>
    <property type="match status" value="1"/>
</dbReference>
<comment type="function">
    <text evidence="5">Specifically methylates the pseudouridine at position 1915 (m3Psi1915) in 23S rRNA.</text>
</comment>
<dbReference type="NCBIfam" id="NF000990">
    <property type="entry name" value="PRK00103.2-4"/>
    <property type="match status" value="1"/>
</dbReference>
<keyword evidence="2 5" id="KW-0808">Transferase</keyword>
<keyword evidence="1 5" id="KW-0489">Methyltransferase</keyword>
<evidence type="ECO:0000256" key="4">
    <source>
        <dbReference type="ARBA" id="ARBA00038303"/>
    </source>
</evidence>
<comment type="similarity">
    <text evidence="4 5">Belongs to the RNA methyltransferase RlmH family.</text>
</comment>
<feature type="binding site" evidence="5">
    <location>
        <begin position="124"/>
        <end position="129"/>
    </location>
    <ligand>
        <name>S-adenosyl-L-methionine</name>
        <dbReference type="ChEBI" id="CHEBI:59789"/>
    </ligand>
</feature>
<comment type="catalytic activity">
    <reaction evidence="5">
        <text>pseudouridine(1915) in 23S rRNA + S-adenosyl-L-methionine = N(3)-methylpseudouridine(1915) in 23S rRNA + S-adenosyl-L-homocysteine + H(+)</text>
        <dbReference type="Rhea" id="RHEA:42752"/>
        <dbReference type="Rhea" id="RHEA-COMP:10221"/>
        <dbReference type="Rhea" id="RHEA-COMP:10222"/>
        <dbReference type="ChEBI" id="CHEBI:15378"/>
        <dbReference type="ChEBI" id="CHEBI:57856"/>
        <dbReference type="ChEBI" id="CHEBI:59789"/>
        <dbReference type="ChEBI" id="CHEBI:65314"/>
        <dbReference type="ChEBI" id="CHEBI:74486"/>
        <dbReference type="EC" id="2.1.1.177"/>
    </reaction>
</comment>
<dbReference type="SUPFAM" id="SSF75217">
    <property type="entry name" value="alpha/beta knot"/>
    <property type="match status" value="1"/>
</dbReference>
<comment type="caution">
    <text evidence="6">The sequence shown here is derived from an EMBL/GenBank/DDBJ whole genome shotgun (WGS) entry which is preliminary data.</text>
</comment>
<reference evidence="6" key="1">
    <citation type="submission" date="2020-10" db="EMBL/GenBank/DDBJ databases">
        <authorList>
            <person name="Gilroy R."/>
        </authorList>
    </citation>
    <scope>NUCLEOTIDE SEQUENCE</scope>
    <source>
        <strain evidence="6">D3-1215</strain>
    </source>
</reference>
<evidence type="ECO:0000256" key="2">
    <source>
        <dbReference type="ARBA" id="ARBA00022679"/>
    </source>
</evidence>
<dbReference type="Gene3D" id="3.40.1280.10">
    <property type="match status" value="1"/>
</dbReference>
<dbReference type="PANTHER" id="PTHR33603">
    <property type="entry name" value="METHYLTRANSFERASE"/>
    <property type="match status" value="1"/>
</dbReference>
<name>A0A9D9H9T0_9BACT</name>
<evidence type="ECO:0000256" key="5">
    <source>
        <dbReference type="HAMAP-Rule" id="MF_00658"/>
    </source>
</evidence>
<comment type="subunit">
    <text evidence="5">Homodimer.</text>
</comment>
<sequence>MKILLLASGKTVDKGLAAMIAAYADRISHYCSFEMSELPALKNTKAMSEAEQKEREGRQLLSAMETSDHVVLLDEKGIQPTSEEFAGQISAYMQRGIKRLVFVIGGPYGFDTKVYARAQAKMSLSRMTFSHQMVRLIFTEQLYRAFTIIKGEPYHHS</sequence>
<organism evidence="6 7">
    <name type="scientific">Candidatus Enterocola intestinipullorum</name>
    <dbReference type="NCBI Taxonomy" id="2840783"/>
    <lineage>
        <taxon>Bacteria</taxon>
        <taxon>Pseudomonadati</taxon>
        <taxon>Bacteroidota</taxon>
        <taxon>Bacteroidia</taxon>
        <taxon>Bacteroidales</taxon>
        <taxon>Candidatus Enterocola</taxon>
    </lineage>
</organism>
<evidence type="ECO:0000256" key="1">
    <source>
        <dbReference type="ARBA" id="ARBA00022603"/>
    </source>
</evidence>
<evidence type="ECO:0000313" key="6">
    <source>
        <dbReference type="EMBL" id="MBO8446415.1"/>
    </source>
</evidence>
<reference evidence="6" key="2">
    <citation type="journal article" date="2021" name="PeerJ">
        <title>Extensive microbial diversity within the chicken gut microbiome revealed by metagenomics and culture.</title>
        <authorList>
            <person name="Gilroy R."/>
            <person name="Ravi A."/>
            <person name="Getino M."/>
            <person name="Pursley I."/>
            <person name="Horton D.L."/>
            <person name="Alikhan N.F."/>
            <person name="Baker D."/>
            <person name="Gharbi K."/>
            <person name="Hall N."/>
            <person name="Watson M."/>
            <person name="Adriaenssens E.M."/>
            <person name="Foster-Nyarko E."/>
            <person name="Jarju S."/>
            <person name="Secka A."/>
            <person name="Antonio M."/>
            <person name="Oren A."/>
            <person name="Chaudhuri R.R."/>
            <person name="La Ragione R."/>
            <person name="Hildebrand F."/>
            <person name="Pallen M.J."/>
        </authorList>
    </citation>
    <scope>NUCLEOTIDE SEQUENCE</scope>
    <source>
        <strain evidence="6">D3-1215</strain>
    </source>
</reference>
<dbReference type="InterPro" id="IPR029028">
    <property type="entry name" value="Alpha/beta_knot_MTases"/>
</dbReference>
<dbReference type="HAMAP" id="MF_00658">
    <property type="entry name" value="23SrRNA_methyltr_H"/>
    <property type="match status" value="1"/>
</dbReference>
<dbReference type="Proteomes" id="UP000823637">
    <property type="component" value="Unassembled WGS sequence"/>
</dbReference>
<keyword evidence="5" id="KW-0698">rRNA processing</keyword>
<feature type="binding site" evidence="5">
    <location>
        <position position="73"/>
    </location>
    <ligand>
        <name>S-adenosyl-L-methionine</name>
        <dbReference type="ChEBI" id="CHEBI:59789"/>
    </ligand>
</feature>
<feature type="binding site" evidence="5">
    <location>
        <position position="105"/>
    </location>
    <ligand>
        <name>S-adenosyl-L-methionine</name>
        <dbReference type="ChEBI" id="CHEBI:59789"/>
    </ligand>
</feature>
<gene>
    <name evidence="5 6" type="primary">rlmH</name>
    <name evidence="6" type="ORF">IAC32_01520</name>
</gene>
<accession>A0A9D9H9T0</accession>
<dbReference type="GO" id="GO:0005737">
    <property type="term" value="C:cytoplasm"/>
    <property type="evidence" value="ECO:0007669"/>
    <property type="project" value="UniProtKB-SubCell"/>
</dbReference>
<dbReference type="InterPro" id="IPR003742">
    <property type="entry name" value="RlmH-like"/>
</dbReference>
<keyword evidence="3 5" id="KW-0949">S-adenosyl-L-methionine</keyword>